<dbReference type="Pfam" id="PF16177">
    <property type="entry name" value="ACAS_N"/>
    <property type="match status" value="1"/>
</dbReference>
<feature type="domain" description="Acetyl-coenzyme A synthetase N-terminal" evidence="4">
    <location>
        <begin position="5"/>
        <end position="58"/>
    </location>
</feature>
<dbReference type="Pfam" id="PF00501">
    <property type="entry name" value="AMP-binding"/>
    <property type="match status" value="1"/>
</dbReference>
<dbReference type="FunFam" id="3.30.300.30:FF:000017">
    <property type="entry name" value="Acyl-CoA synthetase short-chain family member 3"/>
    <property type="match status" value="1"/>
</dbReference>
<dbReference type="GO" id="GO:0070013">
    <property type="term" value="C:intracellular organelle lumen"/>
    <property type="evidence" value="ECO:0007669"/>
    <property type="project" value="UniProtKB-ARBA"/>
</dbReference>
<evidence type="ECO:0000256" key="1">
    <source>
        <dbReference type="ARBA" id="ARBA00006432"/>
    </source>
</evidence>
<dbReference type="Gene3D" id="3.40.50.12780">
    <property type="entry name" value="N-terminal domain of ligase-like"/>
    <property type="match status" value="1"/>
</dbReference>
<dbReference type="PANTHER" id="PTHR43347">
    <property type="entry name" value="ACYL-COA SYNTHETASE"/>
    <property type="match status" value="1"/>
</dbReference>
<comment type="similarity">
    <text evidence="1">Belongs to the ATP-dependent AMP-binding enzyme family.</text>
</comment>
<evidence type="ECO:0000259" key="4">
    <source>
        <dbReference type="Pfam" id="PF16177"/>
    </source>
</evidence>
<dbReference type="GO" id="GO:0050218">
    <property type="term" value="F:propionate-CoA ligase activity"/>
    <property type="evidence" value="ECO:0007669"/>
    <property type="project" value="TreeGrafter"/>
</dbReference>
<dbReference type="InterPro" id="IPR045851">
    <property type="entry name" value="AMP-bd_C_sf"/>
</dbReference>
<dbReference type="InterPro" id="IPR000873">
    <property type="entry name" value="AMP-dep_synth/lig_dom"/>
</dbReference>
<dbReference type="InterPro" id="IPR025110">
    <property type="entry name" value="AMP-bd_C"/>
</dbReference>
<evidence type="ECO:0000259" key="2">
    <source>
        <dbReference type="Pfam" id="PF00501"/>
    </source>
</evidence>
<gene>
    <name evidence="5" type="ORF">HELGO_WM3389</name>
</gene>
<dbReference type="InterPro" id="IPR020845">
    <property type="entry name" value="AMP-binding_CS"/>
</dbReference>
<dbReference type="InterPro" id="IPR042099">
    <property type="entry name" value="ANL_N_sf"/>
</dbReference>
<name>A0A6S6SCV5_9BACT</name>
<feature type="domain" description="AMP-dependent synthetase/ligase" evidence="2">
    <location>
        <begin position="66"/>
        <end position="447"/>
    </location>
</feature>
<reference evidence="5" key="1">
    <citation type="submission" date="2020-01" db="EMBL/GenBank/DDBJ databases">
        <authorList>
            <person name="Meier V. D."/>
            <person name="Meier V D."/>
        </authorList>
    </citation>
    <scope>NUCLEOTIDE SEQUENCE</scope>
    <source>
        <strain evidence="5">HLG_WM_MAG_06</strain>
    </source>
</reference>
<sequence>MGEIYDKVYKESIDNPEKFWAEASTKVHWYNKWDRVLDVVDGHYRWFVGGTMNTCYNAVDLHIENGHGDDIAIIYDSPVTNTKKTYTYNELRDRVAKTAGMLSSHGVVKGNRVIIYMPMIPEAAIAMLACARIGAIHSVVFGGFAAHELATRIDDARPKVVMSASCGVEVSKVINYKPLLDEAIEQSTYKPVKCFIHQREEAVADLVEGRDFDWAEEEAKSELAACVPVDAIDPLYILYTSGTTGKPKGVIRSNGGHSVAMKWSMDNIYNARAGDVFWAASDVGWVVGHSYIVYAPLMNGCSTIIYEGKPVRTPDAGAFWRVCEEYKVNVLFSAPTAFRAIRKEDPEAEFLKQYDLSSVKNIFMAGERCDTATYEWTKSVTGKEVIDHWWQTETGWAIAANPTGLDPMTVHAGSPTKPMPGFNLQALDADGKQCEPGVLGNLVLKLPLPPSCLMGIWEDEARYQNSYLKFYEGYYLTGDSGYIDKDGYVWVMGRMDGVINVAGHRLSTGEMEEIAGTHPDVAEAAVIGVDDELKGESPMGFVVLKSGANRDHAEVVAELVQLIRKQIGPVAAFKIATVVQRLPKTRSGKILRGTMRSIADGKEWNMPSTIEDESVLPEMTEAINALGYPKPKNKDI</sequence>
<dbReference type="FunFam" id="3.40.50.12780:FF:000011">
    <property type="entry name" value="Acetyl-coenzyme A synthetase 2-like, mitochondrial"/>
    <property type="match status" value="1"/>
</dbReference>
<dbReference type="Gene3D" id="3.30.300.30">
    <property type="match status" value="1"/>
</dbReference>
<dbReference type="SUPFAM" id="SSF56801">
    <property type="entry name" value="Acetyl-CoA synthetase-like"/>
    <property type="match status" value="1"/>
</dbReference>
<evidence type="ECO:0000313" key="5">
    <source>
        <dbReference type="EMBL" id="CAA6802489.1"/>
    </source>
</evidence>
<dbReference type="CDD" id="cd05967">
    <property type="entry name" value="PrpE"/>
    <property type="match status" value="1"/>
</dbReference>
<dbReference type="EMBL" id="CACVAP010000039">
    <property type="protein sequence ID" value="CAA6802489.1"/>
    <property type="molecule type" value="Genomic_DNA"/>
</dbReference>
<organism evidence="5">
    <name type="scientific">uncultured Sulfurovum sp</name>
    <dbReference type="NCBI Taxonomy" id="269237"/>
    <lineage>
        <taxon>Bacteria</taxon>
        <taxon>Pseudomonadati</taxon>
        <taxon>Campylobacterota</taxon>
        <taxon>Epsilonproteobacteria</taxon>
        <taxon>Campylobacterales</taxon>
        <taxon>Sulfurovaceae</taxon>
        <taxon>Sulfurovum</taxon>
        <taxon>environmental samples</taxon>
    </lineage>
</organism>
<dbReference type="PROSITE" id="PS00455">
    <property type="entry name" value="AMP_BINDING"/>
    <property type="match status" value="1"/>
</dbReference>
<dbReference type="Pfam" id="PF13193">
    <property type="entry name" value="AMP-binding_C"/>
    <property type="match status" value="1"/>
</dbReference>
<dbReference type="AlphaFoldDB" id="A0A6S6SCV5"/>
<feature type="domain" description="AMP-binding enzyme C-terminal" evidence="3">
    <location>
        <begin position="510"/>
        <end position="589"/>
    </location>
</feature>
<proteinExistence type="inferred from homology"/>
<protein>
    <submittedName>
        <fullName evidence="5">Propionyl-CoA synthetase</fullName>
    </submittedName>
</protein>
<dbReference type="PANTHER" id="PTHR43347:SF3">
    <property type="entry name" value="ACYL-COA SYNTHETASE SHORT-CHAIN FAMILY MEMBER 3, MITOCHONDRIAL"/>
    <property type="match status" value="1"/>
</dbReference>
<evidence type="ECO:0000259" key="3">
    <source>
        <dbReference type="Pfam" id="PF13193"/>
    </source>
</evidence>
<dbReference type="InterPro" id="IPR032387">
    <property type="entry name" value="ACAS_N"/>
</dbReference>
<accession>A0A6S6SCV5</accession>